<evidence type="ECO:0000313" key="1">
    <source>
        <dbReference type="EMBL" id="MDR7664782.1"/>
    </source>
</evidence>
<keyword evidence="2" id="KW-1185">Reference proteome</keyword>
<gene>
    <name evidence="1" type="ORF">RG963_03065</name>
</gene>
<name>A0ABU2CYX4_9EURY</name>
<proteinExistence type="predicted"/>
<dbReference type="EMBL" id="JAVKPK010000008">
    <property type="protein sequence ID" value="MDR7664782.1"/>
    <property type="molecule type" value="Genomic_DNA"/>
</dbReference>
<evidence type="ECO:0000313" key="2">
    <source>
        <dbReference type="Proteomes" id="UP001246244"/>
    </source>
</evidence>
<organism evidence="1 2">
    <name type="scientific">Methanosarcina baikalica</name>
    <dbReference type="NCBI Taxonomy" id="3073890"/>
    <lineage>
        <taxon>Archaea</taxon>
        <taxon>Methanobacteriati</taxon>
        <taxon>Methanobacteriota</taxon>
        <taxon>Stenosarchaea group</taxon>
        <taxon>Methanomicrobia</taxon>
        <taxon>Methanosarcinales</taxon>
        <taxon>Methanosarcinaceae</taxon>
        <taxon>Methanosarcina</taxon>
    </lineage>
</organism>
<accession>A0ABU2CYX4</accession>
<dbReference type="Proteomes" id="UP001246244">
    <property type="component" value="Unassembled WGS sequence"/>
</dbReference>
<sequence length="54" mass="5932">MVTQLGHVEVIKSIKADCDDSLCSVLLKNEYKEFDDGTIGKIFLQGFAKGDVVL</sequence>
<comment type="caution">
    <text evidence="1">The sequence shown here is derived from an EMBL/GenBank/DDBJ whole genome shotgun (WGS) entry which is preliminary data.</text>
</comment>
<reference evidence="2" key="1">
    <citation type="submission" date="2023-07" db="EMBL/GenBank/DDBJ databases">
        <title>Whole-genome sequencing of a new Methanosarcina sp. Z-7115.</title>
        <authorList>
            <person name="Zhilina T.N."/>
            <person name="Merkel A.Y."/>
        </authorList>
    </citation>
    <scope>NUCLEOTIDE SEQUENCE [LARGE SCALE GENOMIC DNA]</scope>
    <source>
        <strain evidence="2">Z-7115</strain>
    </source>
</reference>
<protein>
    <submittedName>
        <fullName evidence="1">Uncharacterized protein</fullName>
    </submittedName>
</protein>
<dbReference type="RefSeq" id="WP_310574809.1">
    <property type="nucleotide sequence ID" value="NZ_JAVKPK010000008.1"/>
</dbReference>